<evidence type="ECO:0000313" key="3">
    <source>
        <dbReference type="Proteomes" id="UP000187209"/>
    </source>
</evidence>
<accession>A0A1R2CDP0</accession>
<evidence type="ECO:0000256" key="1">
    <source>
        <dbReference type="SAM" id="MobiDB-lite"/>
    </source>
</evidence>
<feature type="compositionally biased region" description="Low complexity" evidence="1">
    <location>
        <begin position="29"/>
        <end position="43"/>
    </location>
</feature>
<feature type="region of interest" description="Disordered" evidence="1">
    <location>
        <begin position="18"/>
        <end position="45"/>
    </location>
</feature>
<gene>
    <name evidence="2" type="ORF">SteCoe_11202</name>
</gene>
<dbReference type="Proteomes" id="UP000187209">
    <property type="component" value="Unassembled WGS sequence"/>
</dbReference>
<dbReference type="PANTHER" id="PTHR21580">
    <property type="entry name" value="SHIPPO-1-RELATED"/>
    <property type="match status" value="1"/>
</dbReference>
<keyword evidence="3" id="KW-1185">Reference proteome</keyword>
<proteinExistence type="predicted"/>
<organism evidence="2 3">
    <name type="scientific">Stentor coeruleus</name>
    <dbReference type="NCBI Taxonomy" id="5963"/>
    <lineage>
        <taxon>Eukaryota</taxon>
        <taxon>Sar</taxon>
        <taxon>Alveolata</taxon>
        <taxon>Ciliophora</taxon>
        <taxon>Postciliodesmatophora</taxon>
        <taxon>Heterotrichea</taxon>
        <taxon>Heterotrichida</taxon>
        <taxon>Stentoridae</taxon>
        <taxon>Stentor</taxon>
    </lineage>
</organism>
<reference evidence="2 3" key="1">
    <citation type="submission" date="2016-11" db="EMBL/GenBank/DDBJ databases">
        <title>The macronuclear genome of Stentor coeruleus: a giant cell with tiny introns.</title>
        <authorList>
            <person name="Slabodnick M."/>
            <person name="Ruby J.G."/>
            <person name="Reiff S.B."/>
            <person name="Swart E.C."/>
            <person name="Gosai S."/>
            <person name="Prabakaran S."/>
            <person name="Witkowska E."/>
            <person name="Larue G.E."/>
            <person name="Fisher S."/>
            <person name="Freeman R.M."/>
            <person name="Gunawardena J."/>
            <person name="Chu W."/>
            <person name="Stover N.A."/>
            <person name="Gregory B.D."/>
            <person name="Nowacki M."/>
            <person name="Derisi J."/>
            <person name="Roy S.W."/>
            <person name="Marshall W.F."/>
            <person name="Sood P."/>
        </authorList>
    </citation>
    <scope>NUCLEOTIDE SEQUENCE [LARGE SCALE GENOMIC DNA]</scope>
    <source>
        <strain evidence="2">WM001</strain>
    </source>
</reference>
<dbReference type="OrthoDB" id="429991at2759"/>
<name>A0A1R2CDP0_9CILI</name>
<comment type="caution">
    <text evidence="2">The sequence shown here is derived from an EMBL/GenBank/DDBJ whole genome shotgun (WGS) entry which is preliminary data.</text>
</comment>
<evidence type="ECO:0000313" key="2">
    <source>
        <dbReference type="EMBL" id="OMJ87128.1"/>
    </source>
</evidence>
<protein>
    <submittedName>
        <fullName evidence="2">Uncharacterized protein</fullName>
    </submittedName>
</protein>
<feature type="compositionally biased region" description="Polar residues" evidence="1">
    <location>
        <begin position="18"/>
        <end position="28"/>
    </location>
</feature>
<dbReference type="AlphaFoldDB" id="A0A1R2CDP0"/>
<sequence length="483" mass="53424">MEDLKLPNQKVSYFTNTFKLPNQSPNRFTTTNQKSSKTTSNQNLTALKLTKSLSNNLTPRPEKNGSIPNSYSISLHLKSPLSSISNTSYYQSLYPTPGPGDYETKRLDSGPAHSFSKSPREIYRQISTPGPSDYSPQRKDHSYSSVLIGKPKNELRVKTPGPGSYYIEKREGSPIFSIGRSTRFNKQEFSPGPTDYNTGIKIHTPTCVIGKSKRLLFDEIIGSQASNPGPSDYYTETKHHSPSCIIGKSKRLLLDDIIRNHAKEPGPGSYSSTQKKHSASAFLIGKPRDSVSTSPGPAQYYSETLVNYPRSAAYSIGSSTRPNIIRNNFPGPCDYSYTSRSNSHRCIFSRSSRNLLDITQSPGPDYSPPSTLSKLGGVISPRFGSKLDVSPGPGDYNILRTSESVSFTIPKAGVNGNSRGFLTGVDFYKAFVRSRSPIISFDDDKRKDVYRKRVSYGTGNMERAKGFLKAQFMGKGKNVKFRV</sequence>
<dbReference type="InterPro" id="IPR010736">
    <property type="entry name" value="SHIPPO-rpt"/>
</dbReference>
<dbReference type="Pfam" id="PF07004">
    <property type="entry name" value="SHIPPO-rpt"/>
    <property type="match status" value="4"/>
</dbReference>
<dbReference type="EMBL" id="MPUH01000185">
    <property type="protein sequence ID" value="OMJ87128.1"/>
    <property type="molecule type" value="Genomic_DNA"/>
</dbReference>
<dbReference type="InterPro" id="IPR051291">
    <property type="entry name" value="CIMAP"/>
</dbReference>
<feature type="region of interest" description="Disordered" evidence="1">
    <location>
        <begin position="95"/>
        <end position="142"/>
    </location>
</feature>